<accession>A0A183FJI8</accession>
<gene>
    <name evidence="1" type="ORF">HPBE_LOCUS7191</name>
</gene>
<dbReference type="Proteomes" id="UP000050761">
    <property type="component" value="Unassembled WGS sequence"/>
</dbReference>
<dbReference type="EMBL" id="UZAH01025832">
    <property type="protein sequence ID" value="VDO71280.1"/>
    <property type="molecule type" value="Genomic_DNA"/>
</dbReference>
<dbReference type="WBParaSite" id="HPBE_0000719001-mRNA-1">
    <property type="protein sequence ID" value="HPBE_0000719001-mRNA-1"/>
    <property type="gene ID" value="HPBE_0000719001"/>
</dbReference>
<organism evidence="2 3">
    <name type="scientific">Heligmosomoides polygyrus</name>
    <name type="common">Parasitic roundworm</name>
    <dbReference type="NCBI Taxonomy" id="6339"/>
    <lineage>
        <taxon>Eukaryota</taxon>
        <taxon>Metazoa</taxon>
        <taxon>Ecdysozoa</taxon>
        <taxon>Nematoda</taxon>
        <taxon>Chromadorea</taxon>
        <taxon>Rhabditida</taxon>
        <taxon>Rhabditina</taxon>
        <taxon>Rhabditomorpha</taxon>
        <taxon>Strongyloidea</taxon>
        <taxon>Heligmosomidae</taxon>
        <taxon>Heligmosomoides</taxon>
    </lineage>
</organism>
<accession>A0A3P7XB85</accession>
<evidence type="ECO:0000313" key="2">
    <source>
        <dbReference type="Proteomes" id="UP000050761"/>
    </source>
</evidence>
<dbReference type="OrthoDB" id="5874850at2759"/>
<reference evidence="3" key="2">
    <citation type="submission" date="2019-09" db="UniProtKB">
        <authorList>
            <consortium name="WormBaseParasite"/>
        </authorList>
    </citation>
    <scope>IDENTIFICATION</scope>
</reference>
<evidence type="ECO:0000313" key="3">
    <source>
        <dbReference type="WBParaSite" id="HPBE_0000719001-mRNA-1"/>
    </source>
</evidence>
<dbReference type="AlphaFoldDB" id="A0A183FJI8"/>
<sequence length="149" mass="17293">MPTEEKTRFEEFDELKVCDRLIKRVKEDELMLVAEVAKSLRISEPRKEPFEELASATTQDTLDLVRMLRESCEVRAKERECYAVVAILECSGPEELVARIQQLVESSLIVSEIRAELEWRQEEIVEICLALRSEVAQLQKTLEAQRLEI</sequence>
<keyword evidence="2" id="KW-1185">Reference proteome</keyword>
<reference evidence="1 2" key="1">
    <citation type="submission" date="2018-11" db="EMBL/GenBank/DDBJ databases">
        <authorList>
            <consortium name="Pathogen Informatics"/>
        </authorList>
    </citation>
    <scope>NUCLEOTIDE SEQUENCE [LARGE SCALE GENOMIC DNA]</scope>
</reference>
<protein>
    <submittedName>
        <fullName evidence="3">CARD domain-containing protein</fullName>
    </submittedName>
</protein>
<proteinExistence type="predicted"/>
<name>A0A183FJI8_HELPZ</name>
<evidence type="ECO:0000313" key="1">
    <source>
        <dbReference type="EMBL" id="VDO71280.1"/>
    </source>
</evidence>